<dbReference type="GeneID" id="93008874"/>
<dbReference type="Gene3D" id="3.40.50.300">
    <property type="entry name" value="P-loop containing nucleotide triphosphate hydrolases"/>
    <property type="match status" value="1"/>
</dbReference>
<feature type="coiled-coil region" evidence="1">
    <location>
        <begin position="339"/>
        <end position="366"/>
    </location>
</feature>
<evidence type="ECO:0000313" key="3">
    <source>
        <dbReference type="EMBL" id="WMY13514.1"/>
    </source>
</evidence>
<evidence type="ECO:0000313" key="4">
    <source>
        <dbReference type="Proteomes" id="UP001260090"/>
    </source>
</evidence>
<dbReference type="InterPro" id="IPR027417">
    <property type="entry name" value="P-loop_NTPase"/>
</dbReference>
<proteinExistence type="predicted"/>
<gene>
    <name evidence="3" type="ORF">P3F89_16190</name>
</gene>
<evidence type="ECO:0000256" key="1">
    <source>
        <dbReference type="SAM" id="Coils"/>
    </source>
</evidence>
<feature type="domain" description="DUF2326" evidence="2">
    <location>
        <begin position="441"/>
        <end position="567"/>
    </location>
</feature>
<sequence>MRLKKLEVYKTFPSKEIIRSIEFNPNGLNLIVDSTSNIKEDSGNSVGKSTVIHIIDICLNSSSLTKLYKSRDAQGENSELKKLLVDSKVQATLELSNKDSVYSFTRSLYSRGPRLFNNKKVTEKQYETHLKKIIFDSKEDKPTFRQLISKFVRNDDTQLGNVIYYLISTSYAVYEAIYFFLLKINGESIVSERQFLEERLSKLDNKFSIYQKDPNIPSLDQIEQGLLFIESEINELIDKRRKIDYLDIYKNELEKNSDVNNQLDLLNSELELLEFEKSTITQSLAMIQESKSNIDIEVIKQIYLDANAFNNNLNKKFEEVLNFHNKMVENRSRFVEKQFEKVNMKLKELKYKQEELLEKKKNQSIELLDEGLLKELNEINIEIESLNVKKGEFLKAKEIQEGLKNELDQVNEELERVNSLAEENDHLIPINEFNIIFKSYSEKLYNEKYLFYYDSEWRQKKGGRPFSIGNLLGNMGTGKQRALIIAFDLAYLTFSNKKGVAAPKFLIYDKLENTHINQLKTIIDLSKEIDGQLVLPILRERINEIDAALIKKSTIIELSQTNKFFRLK</sequence>
<dbReference type="Pfam" id="PF10088">
    <property type="entry name" value="DUF2326"/>
    <property type="match status" value="1"/>
</dbReference>
<organism evidence="3 4">
    <name type="scientific">Bacillus tropicus</name>
    <dbReference type="NCBI Taxonomy" id="2026188"/>
    <lineage>
        <taxon>Bacteria</taxon>
        <taxon>Bacillati</taxon>
        <taxon>Bacillota</taxon>
        <taxon>Bacilli</taxon>
        <taxon>Bacillales</taxon>
        <taxon>Bacillaceae</taxon>
        <taxon>Bacillus</taxon>
        <taxon>Bacillus cereus group</taxon>
    </lineage>
</organism>
<dbReference type="RefSeq" id="WP_309573661.1">
    <property type="nucleotide sequence ID" value="NZ_CP119875.1"/>
</dbReference>
<name>A0ABD7ZJZ3_9BACI</name>
<dbReference type="InterPro" id="IPR018760">
    <property type="entry name" value="DUF2326"/>
</dbReference>
<dbReference type="Proteomes" id="UP001260090">
    <property type="component" value="Chromosome"/>
</dbReference>
<keyword evidence="1" id="KW-0175">Coiled coil</keyword>
<feature type="coiled-coil region" evidence="1">
    <location>
        <begin position="393"/>
        <end position="424"/>
    </location>
</feature>
<reference evidence="3 4" key="1">
    <citation type="submission" date="2023-03" db="EMBL/GenBank/DDBJ databases">
        <title>Plant growth-promoting bacteria for biocontrol of bacterial wilt in tomato.</title>
        <authorList>
            <person name="Song J."/>
            <person name="Jin Y.J."/>
        </authorList>
    </citation>
    <scope>NUCLEOTIDE SEQUENCE [LARGE SCALE GENOMIC DNA]</scope>
    <source>
        <strain evidence="3 4">T36S-23</strain>
    </source>
</reference>
<dbReference type="EMBL" id="CP119875">
    <property type="protein sequence ID" value="WMY13514.1"/>
    <property type="molecule type" value="Genomic_DNA"/>
</dbReference>
<dbReference type="AlphaFoldDB" id="A0ABD7ZJZ3"/>
<feature type="coiled-coil region" evidence="1">
    <location>
        <begin position="193"/>
        <end position="276"/>
    </location>
</feature>
<evidence type="ECO:0000259" key="2">
    <source>
        <dbReference type="Pfam" id="PF10088"/>
    </source>
</evidence>
<protein>
    <submittedName>
        <fullName evidence="3">DUF2326 domain-containing protein</fullName>
    </submittedName>
</protein>
<accession>A0ABD7ZJZ3</accession>